<dbReference type="Gene3D" id="3.40.190.10">
    <property type="entry name" value="Periplasmic binding protein-like II"/>
    <property type="match status" value="1"/>
</dbReference>
<dbReference type="PANTHER" id="PTHR30061">
    <property type="entry name" value="MALTOSE-BINDING PERIPLASMIC PROTEIN"/>
    <property type="match status" value="1"/>
</dbReference>
<evidence type="ECO:0000313" key="5">
    <source>
        <dbReference type="EMBL" id="MBB5139625.1"/>
    </source>
</evidence>
<dbReference type="GO" id="GO:0042956">
    <property type="term" value="P:maltodextrin transmembrane transport"/>
    <property type="evidence" value="ECO:0007669"/>
    <property type="project" value="TreeGrafter"/>
</dbReference>
<dbReference type="InterPro" id="IPR006059">
    <property type="entry name" value="SBP"/>
</dbReference>
<comment type="caution">
    <text evidence="5">The sequence shown here is derived from an EMBL/GenBank/DDBJ whole genome shotgun (WGS) entry which is preliminary data.</text>
</comment>
<dbReference type="RefSeq" id="WP_185056449.1">
    <property type="nucleotide sequence ID" value="NZ_BAABIX010000067.1"/>
</dbReference>
<dbReference type="PROSITE" id="PS51318">
    <property type="entry name" value="TAT"/>
    <property type="match status" value="1"/>
</dbReference>
<name>A0A840PUQ0_9ACTN</name>
<gene>
    <name evidence="5" type="ORF">HNP84_009389</name>
</gene>
<dbReference type="EMBL" id="JACHGN010000031">
    <property type="protein sequence ID" value="MBB5139625.1"/>
    <property type="molecule type" value="Genomic_DNA"/>
</dbReference>
<dbReference type="GO" id="GO:1901982">
    <property type="term" value="F:maltose binding"/>
    <property type="evidence" value="ECO:0007669"/>
    <property type="project" value="TreeGrafter"/>
</dbReference>
<evidence type="ECO:0000256" key="2">
    <source>
        <dbReference type="ARBA" id="ARBA00022448"/>
    </source>
</evidence>
<feature type="chain" id="PRO_5038885178" evidence="4">
    <location>
        <begin position="28"/>
        <end position="426"/>
    </location>
</feature>
<proteinExistence type="inferred from homology"/>
<keyword evidence="5" id="KW-0762">Sugar transport</keyword>
<keyword evidence="3 4" id="KW-0732">Signal</keyword>
<dbReference type="GO" id="GO:0055052">
    <property type="term" value="C:ATP-binding cassette (ABC) transporter complex, substrate-binding subunit-containing"/>
    <property type="evidence" value="ECO:0007669"/>
    <property type="project" value="TreeGrafter"/>
</dbReference>
<dbReference type="Proteomes" id="UP000578449">
    <property type="component" value="Unassembled WGS sequence"/>
</dbReference>
<dbReference type="AlphaFoldDB" id="A0A840PUQ0"/>
<dbReference type="PANTHER" id="PTHR30061:SF50">
    <property type="entry name" value="MALTOSE_MALTODEXTRIN-BINDING PERIPLASMIC PROTEIN"/>
    <property type="match status" value="1"/>
</dbReference>
<reference evidence="5 6" key="1">
    <citation type="submission" date="2020-08" db="EMBL/GenBank/DDBJ databases">
        <title>Genomic Encyclopedia of Type Strains, Phase IV (KMG-IV): sequencing the most valuable type-strain genomes for metagenomic binning, comparative biology and taxonomic classification.</title>
        <authorList>
            <person name="Goeker M."/>
        </authorList>
    </citation>
    <scope>NUCLEOTIDE SEQUENCE [LARGE SCALE GENOMIC DNA]</scope>
    <source>
        <strain evidence="5 6">DSM 45615</strain>
    </source>
</reference>
<dbReference type="Pfam" id="PF13416">
    <property type="entry name" value="SBP_bac_8"/>
    <property type="match status" value="1"/>
</dbReference>
<evidence type="ECO:0000256" key="3">
    <source>
        <dbReference type="ARBA" id="ARBA00022729"/>
    </source>
</evidence>
<keyword evidence="2" id="KW-0813">Transport</keyword>
<protein>
    <submittedName>
        <fullName evidence="5">Multiple sugar transport system substrate-binding protein</fullName>
    </submittedName>
</protein>
<sequence>MNTLNRRDALRLLGLSTLGVAALAACAPDASGGGAPQGDTAAKTFGFTSWSLNEEAQKAAVQAIVDDYAKKNGVTITPTSFPYNEYLNQVTLKLRGNQLTGAIQLDVAWLGAMAAMGKLRDLGPVAGKGGYTDVALASGQVGGKQLGLPWTTGSIGLIANTELLEKAGVDGMPATVEEFEAALRKIAKLDGVVPYAAATKAAQLKDILPWMRTFGSPLLDGEEITVGDEPSVAAVEWYKKLFDAKLIAPDVDRFDARALFAQGKAAFYDDAIIARGVVESQAPDKTLTTKMAPLARPVLKAGDTPQALLWGHVIAVVEGEGADAAAEFASFATSDTATVASFFEKVKLPPTTTAGLADPKVAGDTFTTEWTEKITKTASANPFWRYAGYAQIETAIAEQVQAVLVGDASAKDALAKAAETAKGLQK</sequence>
<comment type="similarity">
    <text evidence="1">Belongs to the bacterial solute-binding protein 1 family.</text>
</comment>
<evidence type="ECO:0000256" key="1">
    <source>
        <dbReference type="ARBA" id="ARBA00008520"/>
    </source>
</evidence>
<dbReference type="InterPro" id="IPR006311">
    <property type="entry name" value="TAT_signal"/>
</dbReference>
<accession>A0A840PUQ0</accession>
<dbReference type="SUPFAM" id="SSF53850">
    <property type="entry name" value="Periplasmic binding protein-like II"/>
    <property type="match status" value="1"/>
</dbReference>
<keyword evidence="6" id="KW-1185">Reference proteome</keyword>
<organism evidence="5 6">
    <name type="scientific">Thermocatellispora tengchongensis</name>
    <dbReference type="NCBI Taxonomy" id="1073253"/>
    <lineage>
        <taxon>Bacteria</taxon>
        <taxon>Bacillati</taxon>
        <taxon>Actinomycetota</taxon>
        <taxon>Actinomycetes</taxon>
        <taxon>Streptosporangiales</taxon>
        <taxon>Streptosporangiaceae</taxon>
        <taxon>Thermocatellispora</taxon>
    </lineage>
</organism>
<evidence type="ECO:0000313" key="6">
    <source>
        <dbReference type="Proteomes" id="UP000578449"/>
    </source>
</evidence>
<dbReference type="GO" id="GO:0015768">
    <property type="term" value="P:maltose transport"/>
    <property type="evidence" value="ECO:0007669"/>
    <property type="project" value="TreeGrafter"/>
</dbReference>
<feature type="signal peptide" evidence="4">
    <location>
        <begin position="1"/>
        <end position="27"/>
    </location>
</feature>
<evidence type="ECO:0000256" key="4">
    <source>
        <dbReference type="SAM" id="SignalP"/>
    </source>
</evidence>
<dbReference type="PROSITE" id="PS51257">
    <property type="entry name" value="PROKAR_LIPOPROTEIN"/>
    <property type="match status" value="1"/>
</dbReference>